<sequence length="429" mass="45148">MARNTDTDRGAQDHETNADDSPADAPTGSGLGAWASGRPSAGALLLALGSLVLTWQATALLGGASLSRVTPAGIAGVAAPLIAFVAALVVVARPAHSAVAGAIGGGVALADVVGMLYAPTPIEHPKVVFSALLVAGVGAVLCVGWRASGPAVRFGRFDSVLGHGRSLLVVGMVALLILNGAPAVTAQERVPQQQGELGGLVLDQGTLDAGFYSYQANCPQPEDPLITMPIDFDFTEPCLDANVDSSERAAGSFDRVARQQLDSAKGRKVIINDFLIFKNFYNRDKNTFEHVELSATQAIADTEDGEDPRAVSVYISEYRAENNEARLNLVDIPLIEDPGIKVDNVDYWTCTPQNESGQGTINDIRFKVDSNPTLTDGKDATLLGHQLGSTKTTLTNFKLKVRPGKRDRPVADAHPTEPPSNCLNGTMTD</sequence>
<feature type="region of interest" description="Disordered" evidence="1">
    <location>
        <begin position="1"/>
        <end position="32"/>
    </location>
</feature>
<feature type="compositionally biased region" description="Basic and acidic residues" evidence="1">
    <location>
        <begin position="404"/>
        <end position="415"/>
    </location>
</feature>
<reference evidence="3 4" key="1">
    <citation type="journal article" date="2019" name="Int. J. Syst. Evol. Microbiol.">
        <title>The Global Catalogue of Microorganisms (GCM) 10K type strain sequencing project: providing services to taxonomists for standard genome sequencing and annotation.</title>
        <authorList>
            <consortium name="The Broad Institute Genomics Platform"/>
            <consortium name="The Broad Institute Genome Sequencing Center for Infectious Disease"/>
            <person name="Wu L."/>
            <person name="Ma J."/>
        </authorList>
    </citation>
    <scope>NUCLEOTIDE SEQUENCE [LARGE SCALE GENOMIC DNA]</scope>
    <source>
        <strain evidence="3 4">CGMCC 1.12125</strain>
    </source>
</reference>
<evidence type="ECO:0000256" key="1">
    <source>
        <dbReference type="SAM" id="MobiDB-lite"/>
    </source>
</evidence>
<dbReference type="AlphaFoldDB" id="A0ABD6CD48"/>
<keyword evidence="4" id="KW-1185">Reference proteome</keyword>
<evidence type="ECO:0000313" key="3">
    <source>
        <dbReference type="EMBL" id="MFD1587774.1"/>
    </source>
</evidence>
<keyword evidence="2" id="KW-1133">Transmembrane helix</keyword>
<feature type="transmembrane region" description="Helical" evidence="2">
    <location>
        <begin position="127"/>
        <end position="147"/>
    </location>
</feature>
<accession>A0ABD6CD48</accession>
<evidence type="ECO:0000256" key="2">
    <source>
        <dbReference type="SAM" id="Phobius"/>
    </source>
</evidence>
<feature type="transmembrane region" description="Helical" evidence="2">
    <location>
        <begin position="41"/>
        <end position="61"/>
    </location>
</feature>
<feature type="transmembrane region" description="Helical" evidence="2">
    <location>
        <begin position="98"/>
        <end position="118"/>
    </location>
</feature>
<dbReference type="Proteomes" id="UP001597119">
    <property type="component" value="Unassembled WGS sequence"/>
</dbReference>
<evidence type="ECO:0000313" key="4">
    <source>
        <dbReference type="Proteomes" id="UP001597119"/>
    </source>
</evidence>
<comment type="caution">
    <text evidence="3">The sequence shown here is derived from an EMBL/GenBank/DDBJ whole genome shotgun (WGS) entry which is preliminary data.</text>
</comment>
<keyword evidence="2" id="KW-0812">Transmembrane</keyword>
<dbReference type="RefSeq" id="WP_247380677.1">
    <property type="nucleotide sequence ID" value="NZ_JALLGV010000008.1"/>
</dbReference>
<gene>
    <name evidence="3" type="ORF">ACFR9U_12330</name>
</gene>
<organism evidence="3 4">
    <name type="scientific">Halorientalis brevis</name>
    <dbReference type="NCBI Taxonomy" id="1126241"/>
    <lineage>
        <taxon>Archaea</taxon>
        <taxon>Methanobacteriati</taxon>
        <taxon>Methanobacteriota</taxon>
        <taxon>Stenosarchaea group</taxon>
        <taxon>Halobacteria</taxon>
        <taxon>Halobacteriales</taxon>
        <taxon>Haloarculaceae</taxon>
        <taxon>Halorientalis</taxon>
    </lineage>
</organism>
<feature type="compositionally biased region" description="Basic and acidic residues" evidence="1">
    <location>
        <begin position="1"/>
        <end position="17"/>
    </location>
</feature>
<feature type="transmembrane region" description="Helical" evidence="2">
    <location>
        <begin position="167"/>
        <end position="186"/>
    </location>
</feature>
<feature type="transmembrane region" description="Helical" evidence="2">
    <location>
        <begin position="73"/>
        <end position="92"/>
    </location>
</feature>
<keyword evidence="2" id="KW-0472">Membrane</keyword>
<proteinExistence type="predicted"/>
<name>A0ABD6CD48_9EURY</name>
<protein>
    <submittedName>
        <fullName evidence="3">Uncharacterized protein</fullName>
    </submittedName>
</protein>
<feature type="compositionally biased region" description="Polar residues" evidence="1">
    <location>
        <begin position="419"/>
        <end position="429"/>
    </location>
</feature>
<feature type="region of interest" description="Disordered" evidence="1">
    <location>
        <begin position="404"/>
        <end position="429"/>
    </location>
</feature>
<dbReference type="EMBL" id="JBHUDJ010000006">
    <property type="protein sequence ID" value="MFD1587774.1"/>
    <property type="molecule type" value="Genomic_DNA"/>
</dbReference>